<dbReference type="GO" id="GO:0008953">
    <property type="term" value="F:penicillin amidase activity"/>
    <property type="evidence" value="ECO:0007669"/>
    <property type="project" value="UniProtKB-EC"/>
</dbReference>
<dbReference type="InterPro" id="IPR029055">
    <property type="entry name" value="Ntn_hydrolases_N"/>
</dbReference>
<dbReference type="CDD" id="cd01902">
    <property type="entry name" value="Ntn_CGH"/>
    <property type="match status" value="1"/>
</dbReference>
<accession>A0A517TYY3</accession>
<dbReference type="PANTHER" id="PTHR35527:SF2">
    <property type="entry name" value="HYDROLASE"/>
    <property type="match status" value="1"/>
</dbReference>
<dbReference type="OrthoDB" id="9794717at2"/>
<dbReference type="Proteomes" id="UP000317909">
    <property type="component" value="Chromosome"/>
</dbReference>
<comment type="similarity">
    <text evidence="1">Belongs to the peptidase C59 family.</text>
</comment>
<evidence type="ECO:0000259" key="3">
    <source>
        <dbReference type="Pfam" id="PF02275"/>
    </source>
</evidence>
<reference evidence="4 5" key="1">
    <citation type="submission" date="2019-02" db="EMBL/GenBank/DDBJ databases">
        <title>Deep-cultivation of Planctomycetes and their phenomic and genomic characterization uncovers novel biology.</title>
        <authorList>
            <person name="Wiegand S."/>
            <person name="Jogler M."/>
            <person name="Boedeker C."/>
            <person name="Pinto D."/>
            <person name="Vollmers J."/>
            <person name="Rivas-Marin E."/>
            <person name="Kohn T."/>
            <person name="Peeters S.H."/>
            <person name="Heuer A."/>
            <person name="Rast P."/>
            <person name="Oberbeckmann S."/>
            <person name="Bunk B."/>
            <person name="Jeske O."/>
            <person name="Meyerdierks A."/>
            <person name="Storesund J.E."/>
            <person name="Kallscheuer N."/>
            <person name="Luecker S."/>
            <person name="Lage O.M."/>
            <person name="Pohl T."/>
            <person name="Merkel B.J."/>
            <person name="Hornburger P."/>
            <person name="Mueller R.-W."/>
            <person name="Bruemmer F."/>
            <person name="Labrenz M."/>
            <person name="Spormann A.M."/>
            <person name="Op den Camp H."/>
            <person name="Overmann J."/>
            <person name="Amann R."/>
            <person name="Jetten M.S.M."/>
            <person name="Mascher T."/>
            <person name="Medema M.H."/>
            <person name="Devos D.P."/>
            <person name="Kaster A.-K."/>
            <person name="Ovreas L."/>
            <person name="Rohde M."/>
            <person name="Galperin M.Y."/>
            <person name="Jogler C."/>
        </authorList>
    </citation>
    <scope>NUCLEOTIDE SEQUENCE [LARGE SCALE GENOMIC DNA]</scope>
    <source>
        <strain evidence="4 5">I41</strain>
    </source>
</reference>
<name>A0A517TYY3_9BACT</name>
<dbReference type="Gene3D" id="3.60.60.10">
    <property type="entry name" value="Penicillin V Acylase, Chain A"/>
    <property type="match status" value="1"/>
</dbReference>
<dbReference type="Pfam" id="PF02275">
    <property type="entry name" value="CBAH"/>
    <property type="match status" value="1"/>
</dbReference>
<evidence type="ECO:0000256" key="2">
    <source>
        <dbReference type="ARBA" id="ARBA00022801"/>
    </source>
</evidence>
<feature type="domain" description="Choloylglycine hydrolase/NAAA C-terminal" evidence="3">
    <location>
        <begin position="30"/>
        <end position="328"/>
    </location>
</feature>
<keyword evidence="5" id="KW-1185">Reference proteome</keyword>
<dbReference type="EMBL" id="CP036339">
    <property type="protein sequence ID" value="QDT73584.1"/>
    <property type="molecule type" value="Genomic_DNA"/>
</dbReference>
<protein>
    <submittedName>
        <fullName evidence="4">Penicillin acylase</fullName>
        <ecNumber evidence="4">3.5.1.11</ecNumber>
    </submittedName>
</protein>
<proteinExistence type="inferred from homology"/>
<dbReference type="KEGG" id="llh:I41_27730"/>
<dbReference type="SUPFAM" id="SSF56235">
    <property type="entry name" value="N-terminal nucleophile aminohydrolases (Ntn hydrolases)"/>
    <property type="match status" value="1"/>
</dbReference>
<sequence>MRINQITHRVLIALIGTLVLTSFPMPAMACTRVLFVAKDGTVITGRSMDWGEDLKSNMWVLPRGMQRDGMGGTNSISWESKYGSLIVSGYDIGTSEGMNEKGLVVNMLALVESDYGKPPEGTKVISMSTWAQYILDNHATVAEAVADFRKGSFQVQTVVLPTGKPANMHLAIADPTGDSAIFEYVQGKLVIHHGKQFKVMTNSPTYDKQLAIMEYWQLAGGLTKSLPGTSSAADRFVRATYLLAAIPTEAKPQYISGVAGQKFHFQAMMSVLSVMRSVGTPLGIDVDNQPWVSSTVWRTVSDSTNRIVMFDSAMTPATFWVRLDDLDLKPGAPVKKLELVGGKTYNGNAADKFVEATLFTFAPLGSHYEATKE</sequence>
<dbReference type="InterPro" id="IPR052193">
    <property type="entry name" value="Peptidase_C59"/>
</dbReference>
<organism evidence="4 5">
    <name type="scientific">Lacipirellula limnantheis</name>
    <dbReference type="NCBI Taxonomy" id="2528024"/>
    <lineage>
        <taxon>Bacteria</taxon>
        <taxon>Pseudomonadati</taxon>
        <taxon>Planctomycetota</taxon>
        <taxon>Planctomycetia</taxon>
        <taxon>Pirellulales</taxon>
        <taxon>Lacipirellulaceae</taxon>
        <taxon>Lacipirellula</taxon>
    </lineage>
</organism>
<dbReference type="InterPro" id="IPR029132">
    <property type="entry name" value="CBAH/NAAA_C"/>
</dbReference>
<dbReference type="AlphaFoldDB" id="A0A517TYY3"/>
<dbReference type="EC" id="3.5.1.11" evidence="4"/>
<evidence type="ECO:0000256" key="1">
    <source>
        <dbReference type="ARBA" id="ARBA00006625"/>
    </source>
</evidence>
<evidence type="ECO:0000313" key="4">
    <source>
        <dbReference type="EMBL" id="QDT73584.1"/>
    </source>
</evidence>
<dbReference type="PANTHER" id="PTHR35527">
    <property type="entry name" value="CHOLOYLGLYCINE HYDROLASE"/>
    <property type="match status" value="1"/>
</dbReference>
<gene>
    <name evidence="4" type="ORF">I41_27730</name>
</gene>
<keyword evidence="2 4" id="KW-0378">Hydrolase</keyword>
<evidence type="ECO:0000313" key="5">
    <source>
        <dbReference type="Proteomes" id="UP000317909"/>
    </source>
</evidence>